<keyword evidence="2" id="KW-1185">Reference proteome</keyword>
<reference evidence="1 2" key="1">
    <citation type="submission" date="2019-05" db="EMBL/GenBank/DDBJ databases">
        <title>Another draft genome of Portunus trituberculatus and its Hox gene families provides insights of decapod evolution.</title>
        <authorList>
            <person name="Jeong J.-H."/>
            <person name="Song I."/>
            <person name="Kim S."/>
            <person name="Choi T."/>
            <person name="Kim D."/>
            <person name="Ryu S."/>
            <person name="Kim W."/>
        </authorList>
    </citation>
    <scope>NUCLEOTIDE SEQUENCE [LARGE SCALE GENOMIC DNA]</scope>
    <source>
        <tissue evidence="1">Muscle</tissue>
    </source>
</reference>
<organism evidence="1 2">
    <name type="scientific">Portunus trituberculatus</name>
    <name type="common">Swimming crab</name>
    <name type="synonym">Neptunus trituberculatus</name>
    <dbReference type="NCBI Taxonomy" id="210409"/>
    <lineage>
        <taxon>Eukaryota</taxon>
        <taxon>Metazoa</taxon>
        <taxon>Ecdysozoa</taxon>
        <taxon>Arthropoda</taxon>
        <taxon>Crustacea</taxon>
        <taxon>Multicrustacea</taxon>
        <taxon>Malacostraca</taxon>
        <taxon>Eumalacostraca</taxon>
        <taxon>Eucarida</taxon>
        <taxon>Decapoda</taxon>
        <taxon>Pleocyemata</taxon>
        <taxon>Brachyura</taxon>
        <taxon>Eubrachyura</taxon>
        <taxon>Portunoidea</taxon>
        <taxon>Portunidae</taxon>
        <taxon>Portuninae</taxon>
        <taxon>Portunus</taxon>
    </lineage>
</organism>
<protein>
    <submittedName>
        <fullName evidence="1">Uncharacterized protein</fullName>
    </submittedName>
</protein>
<comment type="caution">
    <text evidence="1">The sequence shown here is derived from an EMBL/GenBank/DDBJ whole genome shotgun (WGS) entry which is preliminary data.</text>
</comment>
<dbReference type="AlphaFoldDB" id="A0A5B7D642"/>
<dbReference type="Proteomes" id="UP000324222">
    <property type="component" value="Unassembled WGS sequence"/>
</dbReference>
<dbReference type="EMBL" id="VSRR010000531">
    <property type="protein sequence ID" value="MPC16728.1"/>
    <property type="molecule type" value="Genomic_DNA"/>
</dbReference>
<gene>
    <name evidence="1" type="ORF">E2C01_009561</name>
</gene>
<evidence type="ECO:0000313" key="1">
    <source>
        <dbReference type="EMBL" id="MPC16728.1"/>
    </source>
</evidence>
<proteinExistence type="predicted"/>
<accession>A0A5B7D642</accession>
<sequence length="40" mass="4626">MLVKDVIEPHGNQPLHHTESYIFNSSILGKTNFYCCTFLK</sequence>
<evidence type="ECO:0000313" key="2">
    <source>
        <dbReference type="Proteomes" id="UP000324222"/>
    </source>
</evidence>
<name>A0A5B7D642_PORTR</name>